<proteinExistence type="predicted"/>
<sequence length="391" mass="42536">MISPPRRPDDAATGLASTTDARTPQRDATAARTGGVMTDGAMTDGAAGTWRRFARLLLVTVLVAGGLLYGFIVTVDPWDMLPLSPRLPRIPISTNTRFSMPALARGTGFDSVMLGTSTSRLMQPAVLDHALGAHFLQLGMNSASAWEQARLLSLFMRHHPAPRVVMIDIDAAWCRNRPGNLTGPNRPWPEWMYGGSPWAGYLHMANLYALQEAANQFLWLVGVKAQRFGSDGYTSFVPPDARYDRARVDRAFAAWTPPDPTPAPAGAEHVAPDSLPLLRTMLSGLPMGTRRLLWFPPASAFLHGPPGSRSRMRALACRRAVTAMAADMADTLVVDFDIPGPIVDDRDSFWDPLHYRLSVAQRIMGDLGHIARGGDGGTDAHVLLRNGWSVP</sequence>
<dbReference type="Proteomes" id="UP001202887">
    <property type="component" value="Unassembled WGS sequence"/>
</dbReference>
<name>A0AAW5EUF5_NOVHA</name>
<gene>
    <name evidence="3" type="ORF">K1W68_13100</name>
</gene>
<evidence type="ECO:0000256" key="2">
    <source>
        <dbReference type="SAM" id="Phobius"/>
    </source>
</evidence>
<keyword evidence="2" id="KW-0812">Transmembrane</keyword>
<evidence type="ECO:0000256" key="1">
    <source>
        <dbReference type="SAM" id="MobiDB-lite"/>
    </source>
</evidence>
<keyword evidence="2" id="KW-0472">Membrane</keyword>
<accession>A0AAW5EUF5</accession>
<feature type="transmembrane region" description="Helical" evidence="2">
    <location>
        <begin position="56"/>
        <end position="75"/>
    </location>
</feature>
<reference evidence="3" key="2">
    <citation type="submission" date="2022-03" db="EMBL/GenBank/DDBJ databases">
        <authorList>
            <person name="Ryngajllo M."/>
            <person name="Jacek P."/>
            <person name="Kubiak K."/>
        </authorList>
    </citation>
    <scope>NUCLEOTIDE SEQUENCE</scope>
    <source>
        <strain evidence="3">SI1</strain>
    </source>
</reference>
<evidence type="ECO:0000313" key="4">
    <source>
        <dbReference type="Proteomes" id="UP001202887"/>
    </source>
</evidence>
<keyword evidence="2" id="KW-1133">Transmembrane helix</keyword>
<evidence type="ECO:0000313" key="3">
    <source>
        <dbReference type="EMBL" id="MCJ8354915.1"/>
    </source>
</evidence>
<organism evidence="3 4">
    <name type="scientific">Novacetimonas hansenii</name>
    <name type="common">Komagataeibacter hansenii</name>
    <dbReference type="NCBI Taxonomy" id="436"/>
    <lineage>
        <taxon>Bacteria</taxon>
        <taxon>Pseudomonadati</taxon>
        <taxon>Pseudomonadota</taxon>
        <taxon>Alphaproteobacteria</taxon>
        <taxon>Acetobacterales</taxon>
        <taxon>Acetobacteraceae</taxon>
        <taxon>Novacetimonas</taxon>
    </lineage>
</organism>
<dbReference type="AlphaFoldDB" id="A0AAW5EUF5"/>
<feature type="region of interest" description="Disordered" evidence="1">
    <location>
        <begin position="1"/>
        <end position="36"/>
    </location>
</feature>
<feature type="compositionally biased region" description="Basic and acidic residues" evidence="1">
    <location>
        <begin position="1"/>
        <end position="10"/>
    </location>
</feature>
<comment type="caution">
    <text evidence="3">The sequence shown here is derived from an EMBL/GenBank/DDBJ whole genome shotgun (WGS) entry which is preliminary data.</text>
</comment>
<dbReference type="RefSeq" id="WP_247067554.1">
    <property type="nucleotide sequence ID" value="NZ_CP094848.1"/>
</dbReference>
<protein>
    <submittedName>
        <fullName evidence="3">Uncharacterized protein</fullName>
    </submittedName>
</protein>
<dbReference type="EMBL" id="JAIBCX010000042">
    <property type="protein sequence ID" value="MCJ8354915.1"/>
    <property type="molecule type" value="Genomic_DNA"/>
</dbReference>
<reference evidence="3" key="1">
    <citation type="journal article" date="2021" name="Polymers (Basel)">
        <title>Highly Stretchable Bacterial Cellulose Produced by Komagataeibacter hansenii SI1.</title>
        <authorList>
            <person name="Cielecka I."/>
            <person name="Ryngajllo M."/>
            <person name="Maniukiewicz W."/>
            <person name="Bielecki S."/>
        </authorList>
    </citation>
    <scope>NUCLEOTIDE SEQUENCE</scope>
    <source>
        <strain evidence="3">SI1</strain>
    </source>
</reference>